<dbReference type="PaxDb" id="2850-Phatr44443"/>
<name>B7FU46_PHATC</name>
<dbReference type="RefSeq" id="XP_002178254.1">
    <property type="nucleotide sequence ID" value="XM_002178218.1"/>
</dbReference>
<dbReference type="Gene3D" id="4.10.1000.40">
    <property type="match status" value="1"/>
</dbReference>
<dbReference type="EMBL" id="CM000607">
    <property type="protein sequence ID" value="EEC49919.1"/>
    <property type="molecule type" value="Genomic_DNA"/>
</dbReference>
<keyword evidence="4" id="KW-1185">Reference proteome</keyword>
<dbReference type="SUPFAM" id="SSF57903">
    <property type="entry name" value="FYVE/PHD zinc finger"/>
    <property type="match status" value="1"/>
</dbReference>
<dbReference type="PANTHER" id="PTHR43268:SF7">
    <property type="entry name" value="RHODANESE DOMAIN-CONTAINING PROTEIN"/>
    <property type="match status" value="1"/>
</dbReference>
<dbReference type="InterPro" id="IPR001763">
    <property type="entry name" value="Rhodanese-like_dom"/>
</dbReference>
<dbReference type="InterPro" id="IPR022111">
    <property type="entry name" value="Rhodanese_C"/>
</dbReference>
<feature type="compositionally biased region" description="Basic residues" evidence="1">
    <location>
        <begin position="9"/>
        <end position="25"/>
    </location>
</feature>
<dbReference type="InterPro" id="IPR040503">
    <property type="entry name" value="TRHO_N"/>
</dbReference>
<dbReference type="InterPro" id="IPR011011">
    <property type="entry name" value="Znf_FYVE_PHD"/>
</dbReference>
<protein>
    <recommendedName>
        <fullName evidence="2">Rhodanese domain-containing protein</fullName>
    </recommendedName>
</protein>
<feature type="compositionally biased region" description="Polar residues" evidence="1">
    <location>
        <begin position="34"/>
        <end position="51"/>
    </location>
</feature>
<dbReference type="PROSITE" id="PS50206">
    <property type="entry name" value="RHODANESE_3"/>
    <property type="match status" value="1"/>
</dbReference>
<reference evidence="3 4" key="1">
    <citation type="journal article" date="2008" name="Nature">
        <title>The Phaeodactylum genome reveals the evolutionary history of diatom genomes.</title>
        <authorList>
            <person name="Bowler C."/>
            <person name="Allen A.E."/>
            <person name="Badger J.H."/>
            <person name="Grimwood J."/>
            <person name="Jabbari K."/>
            <person name="Kuo A."/>
            <person name="Maheswari U."/>
            <person name="Martens C."/>
            <person name="Maumus F."/>
            <person name="Otillar R.P."/>
            <person name="Rayko E."/>
            <person name="Salamov A."/>
            <person name="Vandepoele K."/>
            <person name="Beszteri B."/>
            <person name="Gruber A."/>
            <person name="Heijde M."/>
            <person name="Katinka M."/>
            <person name="Mock T."/>
            <person name="Valentin K."/>
            <person name="Verret F."/>
            <person name="Berges J.A."/>
            <person name="Brownlee C."/>
            <person name="Cadoret J.P."/>
            <person name="Chiovitti A."/>
            <person name="Choi C.J."/>
            <person name="Coesel S."/>
            <person name="De Martino A."/>
            <person name="Detter J.C."/>
            <person name="Durkin C."/>
            <person name="Falciatore A."/>
            <person name="Fournet J."/>
            <person name="Haruta M."/>
            <person name="Huysman M.J."/>
            <person name="Jenkins B.D."/>
            <person name="Jiroutova K."/>
            <person name="Jorgensen R.E."/>
            <person name="Joubert Y."/>
            <person name="Kaplan A."/>
            <person name="Kroger N."/>
            <person name="Kroth P.G."/>
            <person name="La Roche J."/>
            <person name="Lindquist E."/>
            <person name="Lommer M."/>
            <person name="Martin-Jezequel V."/>
            <person name="Lopez P.J."/>
            <person name="Lucas S."/>
            <person name="Mangogna M."/>
            <person name="McGinnis K."/>
            <person name="Medlin L.K."/>
            <person name="Montsant A."/>
            <person name="Oudot-Le Secq M.P."/>
            <person name="Napoli C."/>
            <person name="Obornik M."/>
            <person name="Parker M.S."/>
            <person name="Petit J.L."/>
            <person name="Porcel B.M."/>
            <person name="Poulsen N."/>
            <person name="Robison M."/>
            <person name="Rychlewski L."/>
            <person name="Rynearson T.A."/>
            <person name="Schmutz J."/>
            <person name="Shapiro H."/>
            <person name="Siaut M."/>
            <person name="Stanley M."/>
            <person name="Sussman M.R."/>
            <person name="Taylor A.R."/>
            <person name="Vardi A."/>
            <person name="von Dassow P."/>
            <person name="Vyverman W."/>
            <person name="Willis A."/>
            <person name="Wyrwicz L.S."/>
            <person name="Rokhsar D.S."/>
            <person name="Weissenbach J."/>
            <person name="Armbrust E.V."/>
            <person name="Green B.R."/>
            <person name="Van de Peer Y."/>
            <person name="Grigoriev I.V."/>
        </authorList>
    </citation>
    <scope>NUCLEOTIDE SEQUENCE [LARGE SCALE GENOMIC DNA]</scope>
    <source>
        <strain evidence="3 4">CCAP 1055/1</strain>
    </source>
</reference>
<dbReference type="Pfam" id="PF12368">
    <property type="entry name" value="Rhodanese_C"/>
    <property type="match status" value="1"/>
</dbReference>
<dbReference type="SUPFAM" id="SSF52821">
    <property type="entry name" value="Rhodanese/Cell cycle control phosphatase"/>
    <property type="match status" value="1"/>
</dbReference>
<gene>
    <name evidence="3" type="ORF">PHATRDRAFT_44443</name>
</gene>
<dbReference type="eggNOG" id="ENOG502QSQK">
    <property type="taxonomic scope" value="Eukaryota"/>
</dbReference>
<evidence type="ECO:0000259" key="2">
    <source>
        <dbReference type="PROSITE" id="PS50206"/>
    </source>
</evidence>
<dbReference type="Pfam" id="PF00581">
    <property type="entry name" value="Rhodanese"/>
    <property type="match status" value="1"/>
</dbReference>
<proteinExistence type="predicted"/>
<evidence type="ECO:0000313" key="3">
    <source>
        <dbReference type="EMBL" id="EEC49919.1"/>
    </source>
</evidence>
<dbReference type="Pfam" id="PF17773">
    <property type="entry name" value="UPF0176_N"/>
    <property type="match status" value="1"/>
</dbReference>
<dbReference type="KEGG" id="pti:PHATRDRAFT_44443"/>
<feature type="region of interest" description="Disordered" evidence="1">
    <location>
        <begin position="1"/>
        <end position="65"/>
    </location>
</feature>
<feature type="domain" description="Rhodanese" evidence="2">
    <location>
        <begin position="237"/>
        <end position="347"/>
    </location>
</feature>
<evidence type="ECO:0000256" key="1">
    <source>
        <dbReference type="SAM" id="MobiDB-lite"/>
    </source>
</evidence>
<sequence>MKLADNNQRKKRISRKEQKARKKQRCQSGPDKTFSPSEHSAESATAVSSPVPSLEDPDDSYIPTPIPTYDQLRAQHKAKPLGKWFPKAMVLKSTLPENLSSKASLVLFYQYINPAWPESVVQTLMGFLYELAQRRTLGGRIRVAPEGVNATISSVDTENSTAATTLRHFARDLQRFHEGFLQTDFKFIDGLSTDRHFTNFKMFPVQELVFYGLSSEQAPLSKGGVHLEPNEFHKRLEDEGTVVVDVRNHYEALIGRFNGQEQQNEKGAAEYVDPMMRKSTDFSSWLERPGTQERLRGKQVLLYCTGGVRCERASAYLNQKMGSNLKGVYQLRGGIERYLQAFPDGGHWRGKNFVFDKREAVGVDNPDGDGGIVRKGMKPIQIETQCCICHKPWDRYIGKKKCETCGVPVLMCDSCMSSIKKRNPKPLVRCPLCIEENVTVRAEEVEYTNNGVNVTASTNTSEAKGKMAPSILKWGGGHASQKKDKRRFQGKPCRFGAECSRPDCFFAHPSERCESKSKLTLHKA</sequence>
<dbReference type="OrthoDB" id="25002at2759"/>
<dbReference type="Gene3D" id="3.40.250.10">
    <property type="entry name" value="Rhodanese-like domain"/>
    <property type="match status" value="1"/>
</dbReference>
<dbReference type="SMART" id="SM00450">
    <property type="entry name" value="RHOD"/>
    <property type="match status" value="1"/>
</dbReference>
<dbReference type="Gene3D" id="3.30.70.100">
    <property type="match status" value="1"/>
</dbReference>
<dbReference type="InterPro" id="IPR020936">
    <property type="entry name" value="TrhO"/>
</dbReference>
<dbReference type="Proteomes" id="UP000000759">
    <property type="component" value="Chromosome 4"/>
</dbReference>
<dbReference type="InterPro" id="IPR036873">
    <property type="entry name" value="Rhodanese-like_dom_sf"/>
</dbReference>
<dbReference type="GeneID" id="7197738"/>
<accession>B7FU46</accession>
<reference evidence="4" key="2">
    <citation type="submission" date="2008-08" db="EMBL/GenBank/DDBJ databases">
        <authorList>
            <consortium name="Diatom Consortium"/>
            <person name="Grigoriev I."/>
            <person name="Grimwood J."/>
            <person name="Kuo A."/>
            <person name="Otillar R.P."/>
            <person name="Salamov A."/>
            <person name="Detter J.C."/>
            <person name="Lindquist E."/>
            <person name="Shapiro H."/>
            <person name="Lucas S."/>
            <person name="Glavina del Rio T."/>
            <person name="Pitluck S."/>
            <person name="Rokhsar D."/>
            <person name="Bowler C."/>
        </authorList>
    </citation>
    <scope>GENOME REANNOTATION</scope>
    <source>
        <strain evidence="4">CCAP 1055/1</strain>
    </source>
</reference>
<evidence type="ECO:0000313" key="4">
    <source>
        <dbReference type="Proteomes" id="UP000000759"/>
    </source>
</evidence>
<dbReference type="AlphaFoldDB" id="B7FU46"/>
<dbReference type="HOGENOM" id="CLU_322752_0_0_1"/>
<dbReference type="InParanoid" id="B7FU46"/>
<organism evidence="3 4">
    <name type="scientific">Phaeodactylum tricornutum (strain CCAP 1055/1)</name>
    <dbReference type="NCBI Taxonomy" id="556484"/>
    <lineage>
        <taxon>Eukaryota</taxon>
        <taxon>Sar</taxon>
        <taxon>Stramenopiles</taxon>
        <taxon>Ochrophyta</taxon>
        <taxon>Bacillariophyta</taxon>
        <taxon>Bacillariophyceae</taxon>
        <taxon>Bacillariophycidae</taxon>
        <taxon>Naviculales</taxon>
        <taxon>Phaeodactylaceae</taxon>
        <taxon>Phaeodactylum</taxon>
    </lineage>
</organism>
<dbReference type="PANTHER" id="PTHR43268">
    <property type="entry name" value="THIOSULFATE SULFURTRANSFERASE/RHODANESE-LIKE DOMAIN-CONTAINING PROTEIN 2"/>
    <property type="match status" value="1"/>
</dbReference>